<dbReference type="GO" id="GO:0003677">
    <property type="term" value="F:DNA binding"/>
    <property type="evidence" value="ECO:0007669"/>
    <property type="project" value="InterPro"/>
</dbReference>
<dbReference type="SMART" id="SM00530">
    <property type="entry name" value="HTH_XRE"/>
    <property type="match status" value="1"/>
</dbReference>
<dbReference type="PROSITE" id="PS50943">
    <property type="entry name" value="HTH_CROC1"/>
    <property type="match status" value="1"/>
</dbReference>
<protein>
    <recommendedName>
        <fullName evidence="2">HTH cro/C1-type domain-containing protein</fullName>
    </recommendedName>
</protein>
<gene>
    <name evidence="3" type="ORF">NIES2135_62180</name>
</gene>
<dbReference type="CDD" id="cd00093">
    <property type="entry name" value="HTH_XRE"/>
    <property type="match status" value="1"/>
</dbReference>
<dbReference type="Proteomes" id="UP000217895">
    <property type="component" value="Plasmid Plasmid1 dna"/>
</dbReference>
<keyword evidence="4" id="KW-1185">Reference proteome</keyword>
<feature type="region of interest" description="Disordered" evidence="1">
    <location>
        <begin position="636"/>
        <end position="667"/>
    </location>
</feature>
<sequence length="710" mass="79709">MKPGNSRSRATKSRKPKQAIAPDGLPQLSIGHPQNPQELELNSASSAIPDMADSLDVNSSLPVLPRVAQVPPTAQQIKVTAQYLKTRSPLLDLVTVQLTQRLVTIYQQRVSNSTSGSSATETNLPYFEVIANDSVPATIRTNLEGETLLSRVKSLVETIFEQRHLWEEAAKEIWSNLVVWALEDLKRVDSGESAPESPEVLQQKLSDYLFGQNSISVQSKIHRLEEFYSQTLVNQIQSDLDLPNYPLVALAQLLGLHSGEIEKPSPPTEVRLSQVDAIAAIPTGLPIVSSISAQLQTDLWKPDASGIAHFRYASRTNQSNFLEHYITSPGDIEALPWEAAEQIINKFGFNTVKLQFIFAAHAMRQGKPWESTFTLKASDIVAELGWDRNHSSTLPTKRNEVASIAYALSCLLVKAVWIEGRGNKKLDASTPVGRMWEVLIDVHGQFDLTTGKIEQPNEVYITVRPGLWTAHFLNQAGSKAKEALYQFGYLALNILKLDPYHDELTLRLAIHLTLDVRIRARDRNPYEYKVRSLLEAVLTESAVREARQSSEKSRSLFDRWNHALKLLLNLGWHPEDYSPESSGQPDTTPMFYVKPFPEWLNPDQKRRKPKGWIELWLEQKLVIKPPNPIPQRMEALTQSKQPRQKQLGGNSATEKLTGSEVKTARKARKWTQAKLAGTIDVDQSLIAKIESSKRPITPELETALRRVLEL</sequence>
<name>A0A1Z4JRF8_LEPBY</name>
<evidence type="ECO:0000256" key="1">
    <source>
        <dbReference type="SAM" id="MobiDB-lite"/>
    </source>
</evidence>
<dbReference type="InterPro" id="IPR010982">
    <property type="entry name" value="Lambda_DNA-bd_dom_sf"/>
</dbReference>
<dbReference type="Gene3D" id="1.10.260.40">
    <property type="entry name" value="lambda repressor-like DNA-binding domains"/>
    <property type="match status" value="1"/>
</dbReference>
<reference evidence="3 4" key="1">
    <citation type="submission" date="2017-06" db="EMBL/GenBank/DDBJ databases">
        <title>Genome sequencing of cyanobaciteial culture collection at National Institute for Environmental Studies (NIES).</title>
        <authorList>
            <person name="Hirose Y."/>
            <person name="Shimura Y."/>
            <person name="Fujisawa T."/>
            <person name="Nakamura Y."/>
            <person name="Kawachi M."/>
        </authorList>
    </citation>
    <scope>NUCLEOTIDE SEQUENCE [LARGE SCALE GENOMIC DNA]</scope>
    <source>
        <strain evidence="3 4">NIES-2135</strain>
        <plasmid evidence="4">Plasmid Plasmid1 dna</plasmid>
    </source>
</reference>
<geneLocation type="plasmid" evidence="3">
    <name>plasmid1</name>
</geneLocation>
<dbReference type="EMBL" id="AP018204">
    <property type="protein sequence ID" value="BAY59341.1"/>
    <property type="molecule type" value="Genomic_DNA"/>
</dbReference>
<evidence type="ECO:0000313" key="3">
    <source>
        <dbReference type="EMBL" id="BAY59341.1"/>
    </source>
</evidence>
<organism evidence="3 4">
    <name type="scientific">Leptolyngbya boryana NIES-2135</name>
    <dbReference type="NCBI Taxonomy" id="1973484"/>
    <lineage>
        <taxon>Bacteria</taxon>
        <taxon>Bacillati</taxon>
        <taxon>Cyanobacteriota</taxon>
        <taxon>Cyanophyceae</taxon>
        <taxon>Leptolyngbyales</taxon>
        <taxon>Leptolyngbyaceae</taxon>
        <taxon>Leptolyngbya group</taxon>
        <taxon>Leptolyngbya</taxon>
    </lineage>
</organism>
<evidence type="ECO:0000313" key="4">
    <source>
        <dbReference type="Proteomes" id="UP000217895"/>
    </source>
</evidence>
<proteinExistence type="predicted"/>
<dbReference type="SUPFAM" id="SSF47413">
    <property type="entry name" value="lambda repressor-like DNA-binding domains"/>
    <property type="match status" value="1"/>
</dbReference>
<dbReference type="InterPro" id="IPR001387">
    <property type="entry name" value="Cro/C1-type_HTH"/>
</dbReference>
<feature type="domain" description="HTH cro/C1-type" evidence="2">
    <location>
        <begin position="661"/>
        <end position="700"/>
    </location>
</feature>
<evidence type="ECO:0000259" key="2">
    <source>
        <dbReference type="PROSITE" id="PS50943"/>
    </source>
</evidence>
<keyword evidence="3" id="KW-0614">Plasmid</keyword>
<dbReference type="Pfam" id="PF01381">
    <property type="entry name" value="HTH_3"/>
    <property type="match status" value="1"/>
</dbReference>
<feature type="region of interest" description="Disordered" evidence="1">
    <location>
        <begin position="1"/>
        <end position="37"/>
    </location>
</feature>
<accession>A0A1Z4JRF8</accession>
<dbReference type="AlphaFoldDB" id="A0A1Z4JRF8"/>
<feature type="compositionally biased region" description="Polar residues" evidence="1">
    <location>
        <begin position="647"/>
        <end position="656"/>
    </location>
</feature>